<evidence type="ECO:0000259" key="3">
    <source>
        <dbReference type="Pfam" id="PF13712"/>
    </source>
</evidence>
<sequence>MADNKKVCFITCVHNEDIYKETLLYINNLNVLEGYQIETLCFRNAENIAKAYNKAMRDSDAKYKVYIHEDVFITNKNFIKDFINIFEKYENIGMIGVVGSKKIPVNGIWSESTDKYGKVYDSHTGKMQLLQLHEVENECVSVKAIDGLIMITQYDITWREDIFDGQHFHDISQCVEFSKSGYDIAIPKQNEPWCIHDCGIVTINNNYEHYKKLFLDHYLTEYSPKYNKEKNKKIRFVVLSPECANHYLIKDYGMIPYVMHKYFGYDSRIAAYKGENLPYLYKEVKGLKIDYIGKYADGSNFWHDTNINGYSYLAQNAKKIDILQIYWLIPRTFNWIKIYKYINPKGKVYLKLDENVRIKNKNFDKIFNKTNINILNQCDLISVETKELYEYINKNWSLKVAYIPNGFFAYDYENRMDVKYEEKENIICTVGRIGNNLKATEILMEAFKIASTHIPNWTLKIIGSIEKGFETYIENFFKESPNLKDKIIFTGKIIDRERLKKEYDKSKIFCLTSRSESFCIALAEAISSGCYIISSNIVSANDITDNQKYGDIFEIDNIEQLSQLLIHACHNETKLKRVCNEVQNYAYEKFSWVKICAKIDKLL</sequence>
<dbReference type="PANTHER" id="PTHR46401">
    <property type="entry name" value="GLYCOSYLTRANSFERASE WBBK-RELATED"/>
    <property type="match status" value="1"/>
</dbReference>
<dbReference type="SUPFAM" id="SSF53448">
    <property type="entry name" value="Nucleotide-diphospho-sugar transferases"/>
    <property type="match status" value="1"/>
</dbReference>
<dbReference type="InterPro" id="IPR001296">
    <property type="entry name" value="Glyco_trans_1"/>
</dbReference>
<gene>
    <name evidence="4" type="ORF">CCE28_03725</name>
</gene>
<feature type="domain" description="Glycosyl transferase family 1" evidence="2">
    <location>
        <begin position="418"/>
        <end position="578"/>
    </location>
</feature>
<dbReference type="InterPro" id="IPR059123">
    <property type="entry name" value="StrF_dom"/>
</dbReference>
<organism evidence="4 5">
    <name type="scientific">Anaeromicrobium sediminis</name>
    <dbReference type="NCBI Taxonomy" id="1478221"/>
    <lineage>
        <taxon>Bacteria</taxon>
        <taxon>Bacillati</taxon>
        <taxon>Bacillota</taxon>
        <taxon>Clostridia</taxon>
        <taxon>Peptostreptococcales</taxon>
        <taxon>Thermotaleaceae</taxon>
        <taxon>Anaeromicrobium</taxon>
    </lineage>
</organism>
<dbReference type="EMBL" id="NIBG01000002">
    <property type="protein sequence ID" value="PAB60661.1"/>
    <property type="molecule type" value="Genomic_DNA"/>
</dbReference>
<dbReference type="SUPFAM" id="SSF53756">
    <property type="entry name" value="UDP-Glycosyltransferase/glycogen phosphorylase"/>
    <property type="match status" value="1"/>
</dbReference>
<evidence type="ECO:0000256" key="1">
    <source>
        <dbReference type="ARBA" id="ARBA00022679"/>
    </source>
</evidence>
<feature type="domain" description="Streptomycin biosynthesis protein StrF" evidence="3">
    <location>
        <begin position="8"/>
        <end position="218"/>
    </location>
</feature>
<dbReference type="AlphaFoldDB" id="A0A267MM30"/>
<comment type="caution">
    <text evidence="4">The sequence shown here is derived from an EMBL/GenBank/DDBJ whole genome shotgun (WGS) entry which is preliminary data.</text>
</comment>
<dbReference type="Proteomes" id="UP000216024">
    <property type="component" value="Unassembled WGS sequence"/>
</dbReference>
<evidence type="ECO:0000313" key="4">
    <source>
        <dbReference type="EMBL" id="PAB60661.1"/>
    </source>
</evidence>
<dbReference type="Pfam" id="PF00534">
    <property type="entry name" value="Glycos_transf_1"/>
    <property type="match status" value="1"/>
</dbReference>
<keyword evidence="1" id="KW-0808">Transferase</keyword>
<dbReference type="GO" id="GO:0009103">
    <property type="term" value="P:lipopolysaccharide biosynthetic process"/>
    <property type="evidence" value="ECO:0007669"/>
    <property type="project" value="TreeGrafter"/>
</dbReference>
<evidence type="ECO:0000313" key="5">
    <source>
        <dbReference type="Proteomes" id="UP000216024"/>
    </source>
</evidence>
<accession>A0A267MM30</accession>
<keyword evidence="5" id="KW-1185">Reference proteome</keyword>
<dbReference type="CDD" id="cd03801">
    <property type="entry name" value="GT4_PimA-like"/>
    <property type="match status" value="1"/>
</dbReference>
<proteinExistence type="predicted"/>
<dbReference type="InterPro" id="IPR029044">
    <property type="entry name" value="Nucleotide-diphossugar_trans"/>
</dbReference>
<protein>
    <submittedName>
        <fullName evidence="4">Uncharacterized protein</fullName>
    </submittedName>
</protein>
<dbReference type="Gene3D" id="3.40.50.2000">
    <property type="entry name" value="Glycogen Phosphorylase B"/>
    <property type="match status" value="2"/>
</dbReference>
<dbReference type="Gene3D" id="3.90.550.10">
    <property type="entry name" value="Spore Coat Polysaccharide Biosynthesis Protein SpsA, Chain A"/>
    <property type="match status" value="1"/>
</dbReference>
<dbReference type="GO" id="GO:0016757">
    <property type="term" value="F:glycosyltransferase activity"/>
    <property type="evidence" value="ECO:0007669"/>
    <property type="project" value="InterPro"/>
</dbReference>
<dbReference type="RefSeq" id="WP_095131124.1">
    <property type="nucleotide sequence ID" value="NZ_NIBG01000002.1"/>
</dbReference>
<dbReference type="OrthoDB" id="9787617at2"/>
<name>A0A267MM30_9FIRM</name>
<reference evidence="4 5" key="1">
    <citation type="submission" date="2017-06" db="EMBL/GenBank/DDBJ databases">
        <title>Draft genome sequence of anaerobic fermentative bacterium Anaeromicrobium sediminis DY2726D isolated from West Pacific Ocean sediments.</title>
        <authorList>
            <person name="Zeng X."/>
        </authorList>
    </citation>
    <scope>NUCLEOTIDE SEQUENCE [LARGE SCALE GENOMIC DNA]</scope>
    <source>
        <strain evidence="4 5">DY2726D</strain>
    </source>
</reference>
<dbReference type="PANTHER" id="PTHR46401:SF2">
    <property type="entry name" value="GLYCOSYLTRANSFERASE WBBK-RELATED"/>
    <property type="match status" value="1"/>
</dbReference>
<dbReference type="Pfam" id="PF13712">
    <property type="entry name" value="Glyco_tranf_2_5"/>
    <property type="match status" value="1"/>
</dbReference>
<evidence type="ECO:0000259" key="2">
    <source>
        <dbReference type="Pfam" id="PF00534"/>
    </source>
</evidence>